<comment type="caution">
    <text evidence="2">The sequence shown here is derived from an EMBL/GenBank/DDBJ whole genome shotgun (WGS) entry which is preliminary data.</text>
</comment>
<evidence type="ECO:0000259" key="1">
    <source>
        <dbReference type="Pfam" id="PF13612"/>
    </source>
</evidence>
<evidence type="ECO:0000313" key="3">
    <source>
        <dbReference type="Proteomes" id="UP001262767"/>
    </source>
</evidence>
<gene>
    <name evidence="2" type="ORF">J2X86_003276</name>
</gene>
<protein>
    <submittedName>
        <fullName evidence="2">Transposase</fullName>
    </submittedName>
</protein>
<dbReference type="Pfam" id="PF13612">
    <property type="entry name" value="DDE_Tnp_1_3"/>
    <property type="match status" value="1"/>
</dbReference>
<dbReference type="AlphaFoldDB" id="A0AAW8LM35"/>
<accession>A0AAW8LM35</accession>
<name>A0AAW8LM35_ACILW</name>
<sequence>MPGQYHDLVETKPLIEDVDFQALLADKAFDADWLIQELNERKVKVVIPPKSNRKVMRAFDTTMYKWRHLIENYFCKLKEFKRIAMRSCKTDTSFEAMIQLCASLINSR</sequence>
<feature type="domain" description="Transposase DDE" evidence="1">
    <location>
        <begin position="2"/>
        <end position="83"/>
    </location>
</feature>
<dbReference type="Proteomes" id="UP001262767">
    <property type="component" value="Unassembled WGS sequence"/>
</dbReference>
<reference evidence="2" key="1">
    <citation type="submission" date="2023-07" db="EMBL/GenBank/DDBJ databases">
        <title>Sorghum-associated microbial communities from plants grown in Nebraska, USA.</title>
        <authorList>
            <person name="Schachtman D."/>
        </authorList>
    </citation>
    <scope>NUCLEOTIDE SEQUENCE</scope>
    <source>
        <strain evidence="2">BE44</strain>
    </source>
</reference>
<evidence type="ECO:0000313" key="2">
    <source>
        <dbReference type="EMBL" id="MDR6631208.1"/>
    </source>
</evidence>
<dbReference type="EMBL" id="JAVDSC010000037">
    <property type="protein sequence ID" value="MDR6631208.1"/>
    <property type="molecule type" value="Genomic_DNA"/>
</dbReference>
<dbReference type="InterPro" id="IPR025668">
    <property type="entry name" value="Tnp_DDE_dom"/>
</dbReference>
<proteinExistence type="predicted"/>
<organism evidence="2 3">
    <name type="scientific">Acinetobacter lwoffii</name>
    <dbReference type="NCBI Taxonomy" id="28090"/>
    <lineage>
        <taxon>Bacteria</taxon>
        <taxon>Pseudomonadati</taxon>
        <taxon>Pseudomonadota</taxon>
        <taxon>Gammaproteobacteria</taxon>
        <taxon>Moraxellales</taxon>
        <taxon>Moraxellaceae</taxon>
        <taxon>Acinetobacter</taxon>
    </lineage>
</organism>